<dbReference type="EMBL" id="SLXK01000003">
    <property type="protein sequence ID" value="TCP31258.1"/>
    <property type="molecule type" value="Genomic_DNA"/>
</dbReference>
<dbReference type="AlphaFoldDB" id="A0A4R2PA65"/>
<reference evidence="2 3" key="1">
    <citation type="submission" date="2019-03" db="EMBL/GenBank/DDBJ databases">
        <title>Genomic Encyclopedia of Type Strains, Phase IV (KMG-IV): sequencing the most valuable type-strain genomes for metagenomic binning, comparative biology and taxonomic classification.</title>
        <authorList>
            <person name="Goeker M."/>
        </authorList>
    </citation>
    <scope>NUCLEOTIDE SEQUENCE [LARGE SCALE GENOMIC DNA]</scope>
    <source>
        <strain evidence="2 3">DSM 19377</strain>
    </source>
</reference>
<dbReference type="Proteomes" id="UP000295416">
    <property type="component" value="Unassembled WGS sequence"/>
</dbReference>
<evidence type="ECO:0000313" key="2">
    <source>
        <dbReference type="EMBL" id="TCP31258.1"/>
    </source>
</evidence>
<dbReference type="GO" id="GO:0045820">
    <property type="term" value="P:negative regulation of glycolytic process"/>
    <property type="evidence" value="ECO:0007669"/>
    <property type="project" value="TreeGrafter"/>
</dbReference>
<evidence type="ECO:0000313" key="3">
    <source>
        <dbReference type="Proteomes" id="UP000295416"/>
    </source>
</evidence>
<dbReference type="SUPFAM" id="SSF53254">
    <property type="entry name" value="Phosphoglycerate mutase-like"/>
    <property type="match status" value="1"/>
</dbReference>
<dbReference type="CDD" id="cd07067">
    <property type="entry name" value="HP_PGM_like"/>
    <property type="match status" value="1"/>
</dbReference>
<name>A0A4R2PA65_9BACL</name>
<dbReference type="Gene3D" id="3.40.50.1240">
    <property type="entry name" value="Phosphoglycerate mutase-like"/>
    <property type="match status" value="1"/>
</dbReference>
<keyword evidence="1" id="KW-0378">Hydrolase</keyword>
<keyword evidence="3" id="KW-1185">Reference proteome</keyword>
<accession>A0A4R2PA65</accession>
<dbReference type="PANTHER" id="PTHR46517:SF1">
    <property type="entry name" value="FRUCTOSE-2,6-BISPHOSPHATASE TIGAR"/>
    <property type="match status" value="1"/>
</dbReference>
<proteinExistence type="predicted"/>
<gene>
    <name evidence="2" type="ORF">EV207_103142</name>
</gene>
<dbReference type="RefSeq" id="WP_243646940.1">
    <property type="nucleotide sequence ID" value="NZ_SLXK01000003.1"/>
</dbReference>
<dbReference type="Pfam" id="PF00300">
    <property type="entry name" value="His_Phos_1"/>
    <property type="match status" value="1"/>
</dbReference>
<dbReference type="GO" id="GO:0004331">
    <property type="term" value="F:fructose-2,6-bisphosphate 2-phosphatase activity"/>
    <property type="evidence" value="ECO:0007669"/>
    <property type="project" value="TreeGrafter"/>
</dbReference>
<dbReference type="GO" id="GO:0005829">
    <property type="term" value="C:cytosol"/>
    <property type="evidence" value="ECO:0007669"/>
    <property type="project" value="TreeGrafter"/>
</dbReference>
<sequence length="208" mass="23485">MDDLVAVTCLRHGLTEKNKKKAYIGWMNAPLSAEGKQRLRKGLASYPAADAVISSDLARCLESAALIYPHQPKTIDRGFREMSFGDWEGKTYEELKDLDVYRAWLENPLQTNPPNGERYSVFKCRVIESWKFAVKAFNDTQIKHLVIISHGGPVRVLLESFAPESKPFWEWKVEPGAGYNLFGIRRQIVEGKRCTSLQAVPIMANANG</sequence>
<evidence type="ECO:0000256" key="1">
    <source>
        <dbReference type="ARBA" id="ARBA00022801"/>
    </source>
</evidence>
<comment type="caution">
    <text evidence="2">The sequence shown here is derived from an EMBL/GenBank/DDBJ whole genome shotgun (WGS) entry which is preliminary data.</text>
</comment>
<dbReference type="SMART" id="SM00855">
    <property type="entry name" value="PGAM"/>
    <property type="match status" value="1"/>
</dbReference>
<dbReference type="PANTHER" id="PTHR46517">
    <property type="entry name" value="FRUCTOSE-2,6-BISPHOSPHATASE TIGAR"/>
    <property type="match status" value="1"/>
</dbReference>
<dbReference type="InterPro" id="IPR029033">
    <property type="entry name" value="His_PPase_superfam"/>
</dbReference>
<dbReference type="InterPro" id="IPR013078">
    <property type="entry name" value="His_Pase_superF_clade-1"/>
</dbReference>
<dbReference type="GO" id="GO:0043456">
    <property type="term" value="P:regulation of pentose-phosphate shunt"/>
    <property type="evidence" value="ECO:0007669"/>
    <property type="project" value="TreeGrafter"/>
</dbReference>
<organism evidence="2 3">
    <name type="scientific">Scopulibacillus darangshiensis</name>
    <dbReference type="NCBI Taxonomy" id="442528"/>
    <lineage>
        <taxon>Bacteria</taxon>
        <taxon>Bacillati</taxon>
        <taxon>Bacillota</taxon>
        <taxon>Bacilli</taxon>
        <taxon>Bacillales</taxon>
        <taxon>Sporolactobacillaceae</taxon>
        <taxon>Scopulibacillus</taxon>
    </lineage>
</organism>
<dbReference type="InterPro" id="IPR051695">
    <property type="entry name" value="Phosphoglycerate_Mutase"/>
</dbReference>
<protein>
    <submittedName>
        <fullName evidence="2">Alpha-ribazole phosphatase</fullName>
    </submittedName>
</protein>